<dbReference type="InterPro" id="IPR048256">
    <property type="entry name" value="Tektin-like"/>
</dbReference>
<evidence type="ECO:0000256" key="3">
    <source>
        <dbReference type="ARBA" id="ARBA00023054"/>
    </source>
</evidence>
<evidence type="ECO:0000313" key="6">
    <source>
        <dbReference type="Proteomes" id="UP000308267"/>
    </source>
</evidence>
<evidence type="ECO:0000256" key="1">
    <source>
        <dbReference type="ARBA" id="ARBA00007209"/>
    </source>
</evidence>
<dbReference type="GO" id="GO:0005930">
    <property type="term" value="C:axoneme"/>
    <property type="evidence" value="ECO:0007669"/>
    <property type="project" value="UniProtKB-SubCell"/>
</dbReference>
<dbReference type="PANTHER" id="PTHR19960:SF12">
    <property type="entry name" value="TEKTIN-4"/>
    <property type="match status" value="1"/>
</dbReference>
<dbReference type="GO" id="GO:0005634">
    <property type="term" value="C:nucleus"/>
    <property type="evidence" value="ECO:0007669"/>
    <property type="project" value="TreeGrafter"/>
</dbReference>
<evidence type="ECO:0000256" key="4">
    <source>
        <dbReference type="RuleBase" id="RU367040"/>
    </source>
</evidence>
<dbReference type="STRING" id="147828.A0A4V3SHC7"/>
<comment type="similarity">
    <text evidence="1 4">Belongs to the tektin family.</text>
</comment>
<organism evidence="5 6">
    <name type="scientific">Opisthorchis felineus</name>
    <dbReference type="NCBI Taxonomy" id="147828"/>
    <lineage>
        <taxon>Eukaryota</taxon>
        <taxon>Metazoa</taxon>
        <taxon>Spiralia</taxon>
        <taxon>Lophotrochozoa</taxon>
        <taxon>Platyhelminthes</taxon>
        <taxon>Trematoda</taxon>
        <taxon>Digenea</taxon>
        <taxon>Opisthorchiida</taxon>
        <taxon>Opisthorchiata</taxon>
        <taxon>Opisthorchiidae</taxon>
        <taxon>Opisthorchis</taxon>
    </lineage>
</organism>
<dbReference type="GO" id="GO:0015630">
    <property type="term" value="C:microtubule cytoskeleton"/>
    <property type="evidence" value="ECO:0007669"/>
    <property type="project" value="UniProtKB-UniRule"/>
</dbReference>
<dbReference type="AlphaFoldDB" id="A0A4V3SHC7"/>
<comment type="subcellular location">
    <subcellularLocation>
        <location evidence="4">Cytoplasm</location>
        <location evidence="4">Cytoskeleton</location>
        <location evidence="4">Cilium axoneme</location>
    </subcellularLocation>
</comment>
<protein>
    <recommendedName>
        <fullName evidence="4">Tektin</fullName>
    </recommendedName>
</protein>
<proteinExistence type="inferred from homology"/>
<keyword evidence="4" id="KW-0969">Cilium</keyword>
<evidence type="ECO:0000313" key="5">
    <source>
        <dbReference type="EMBL" id="TGZ75704.1"/>
    </source>
</evidence>
<name>A0A4V3SHC7_OPIFE</name>
<dbReference type="EMBL" id="SJOL01000387">
    <property type="protein sequence ID" value="TGZ75704.1"/>
    <property type="molecule type" value="Genomic_DNA"/>
</dbReference>
<dbReference type="GO" id="GO:0060271">
    <property type="term" value="P:cilium assembly"/>
    <property type="evidence" value="ECO:0007669"/>
    <property type="project" value="UniProtKB-UniRule"/>
</dbReference>
<dbReference type="GO" id="GO:0060294">
    <property type="term" value="P:cilium movement involved in cell motility"/>
    <property type="evidence" value="ECO:0007669"/>
    <property type="project" value="UniProtKB-UniRule"/>
</dbReference>
<evidence type="ECO:0000256" key="2">
    <source>
        <dbReference type="ARBA" id="ARBA00022490"/>
    </source>
</evidence>
<accession>A0A4V3SHC7</accession>
<comment type="caution">
    <text evidence="5">The sequence shown here is derived from an EMBL/GenBank/DDBJ whole genome shotgun (WGS) entry which is preliminary data.</text>
</comment>
<dbReference type="OrthoDB" id="5788000at2759"/>
<dbReference type="PANTHER" id="PTHR19960">
    <property type="entry name" value="TEKTIN"/>
    <property type="match status" value="1"/>
</dbReference>
<reference evidence="5 6" key="1">
    <citation type="journal article" date="2019" name="BMC Genomics">
        <title>New insights from Opisthorchis felineus genome: update on genomics of the epidemiologically important liver flukes.</title>
        <authorList>
            <person name="Ershov N.I."/>
            <person name="Mordvinov V.A."/>
            <person name="Prokhortchouk E.B."/>
            <person name="Pakharukova M.Y."/>
            <person name="Gunbin K.V."/>
            <person name="Ustyantsev K."/>
            <person name="Genaev M.A."/>
            <person name="Blinov A.G."/>
            <person name="Mazur A."/>
            <person name="Boulygina E."/>
            <person name="Tsygankova S."/>
            <person name="Khrameeva E."/>
            <person name="Chekanov N."/>
            <person name="Fan G."/>
            <person name="Xiao A."/>
            <person name="Zhang H."/>
            <person name="Xu X."/>
            <person name="Yang H."/>
            <person name="Solovyev V."/>
            <person name="Lee S.M."/>
            <person name="Liu X."/>
            <person name="Afonnikov D.A."/>
            <person name="Skryabin K.G."/>
        </authorList>
    </citation>
    <scope>NUCLEOTIDE SEQUENCE [LARGE SCALE GENOMIC DNA]</scope>
    <source>
        <strain evidence="5">AK-0245</strain>
        <tissue evidence="5">Whole organism</tissue>
    </source>
</reference>
<keyword evidence="6" id="KW-1185">Reference proteome</keyword>
<dbReference type="InterPro" id="IPR000435">
    <property type="entry name" value="Tektins"/>
</dbReference>
<dbReference type="Pfam" id="PF03148">
    <property type="entry name" value="Tektin"/>
    <property type="match status" value="1"/>
</dbReference>
<dbReference type="Proteomes" id="UP000308267">
    <property type="component" value="Unassembled WGS sequence"/>
</dbReference>
<keyword evidence="3" id="KW-0175">Coiled coil</keyword>
<keyword evidence="4" id="KW-0282">Flagellum</keyword>
<keyword evidence="2" id="KW-0963">Cytoplasm</keyword>
<gene>
    <name evidence="5" type="ORF">CRM22_000210</name>
</gene>
<keyword evidence="4" id="KW-0966">Cell projection</keyword>
<sequence length="171" mass="20514">MTYLSDRINMDSYGQTKDIFTPKEWSNYHENKYSASHGERVHSERVKNDSRDIIQDTHATTQRYQQESTKRLRERLHDINFWKQELERQIYDIDCETSRLVKEKHRMELALQQTDYPLQIVTENINVRGHRRGVDKVEDGVQEALKLELNLLRNVQDILRKTICQAENQIR</sequence>